<sequence length="251" mass="28436">MNEKLSVLEKSMAKPVAEVSEDEDDDMSFLPVKSIADFEKFEIHLKQNKDVSMITQLGKRITKISQGDYVKRAWGCVIATLVAKELKWLDRPDKRRLGGRVLPKFITSKFNSYICTRGGRDDVHINRVTRGNIGLTDGNFGIDSHRLQVLAKIRPASPLALPASAEPHVVVRPPEMAKKTFRDIPPFIGADSKVESRRGVASQKRNKPSLLLSPPSRSRICWCGRPRRRETAPQDITPFIDVELRVERRRD</sequence>
<dbReference type="OrthoDB" id="6776294at2759"/>
<dbReference type="InParanoid" id="E9GXC3"/>
<dbReference type="EMBL" id="GL732572">
    <property type="protein sequence ID" value="EFX75884.1"/>
    <property type="molecule type" value="Genomic_DNA"/>
</dbReference>
<protein>
    <recommendedName>
        <fullName evidence="4">DUF4806 domain-containing protein</fullName>
    </recommendedName>
</protein>
<proteinExistence type="predicted"/>
<keyword evidence="3" id="KW-1185">Reference proteome</keyword>
<dbReference type="Proteomes" id="UP000000305">
    <property type="component" value="Unassembled WGS sequence"/>
</dbReference>
<gene>
    <name evidence="2" type="ORF">DAPPUDRAFT_107513</name>
</gene>
<evidence type="ECO:0000313" key="2">
    <source>
        <dbReference type="EMBL" id="EFX75884.1"/>
    </source>
</evidence>
<dbReference type="KEGG" id="dpx:DAPPUDRAFT_107513"/>
<organism evidence="2 3">
    <name type="scientific">Daphnia pulex</name>
    <name type="common">Water flea</name>
    <dbReference type="NCBI Taxonomy" id="6669"/>
    <lineage>
        <taxon>Eukaryota</taxon>
        <taxon>Metazoa</taxon>
        <taxon>Ecdysozoa</taxon>
        <taxon>Arthropoda</taxon>
        <taxon>Crustacea</taxon>
        <taxon>Branchiopoda</taxon>
        <taxon>Diplostraca</taxon>
        <taxon>Cladocera</taxon>
        <taxon>Anomopoda</taxon>
        <taxon>Daphniidae</taxon>
        <taxon>Daphnia</taxon>
    </lineage>
</organism>
<dbReference type="PANTHER" id="PTHR34153:SF2">
    <property type="entry name" value="SI:CH211-262H13.3-RELATED"/>
    <property type="match status" value="1"/>
</dbReference>
<evidence type="ECO:0008006" key="4">
    <source>
        <dbReference type="Google" id="ProtNLM"/>
    </source>
</evidence>
<dbReference type="AlphaFoldDB" id="E9GXC3"/>
<evidence type="ECO:0000256" key="1">
    <source>
        <dbReference type="SAM" id="MobiDB-lite"/>
    </source>
</evidence>
<feature type="region of interest" description="Disordered" evidence="1">
    <location>
        <begin position="193"/>
        <end position="212"/>
    </location>
</feature>
<dbReference type="HOGENOM" id="CLU_1108040_0_0_1"/>
<name>E9GXC3_DAPPU</name>
<evidence type="ECO:0000313" key="3">
    <source>
        <dbReference type="Proteomes" id="UP000000305"/>
    </source>
</evidence>
<dbReference type="PANTHER" id="PTHR34153">
    <property type="entry name" value="SI:CH211-262H13.3-RELATED-RELATED"/>
    <property type="match status" value="1"/>
</dbReference>
<accession>E9GXC3</accession>
<reference evidence="2 3" key="1">
    <citation type="journal article" date="2011" name="Science">
        <title>The ecoresponsive genome of Daphnia pulex.</title>
        <authorList>
            <person name="Colbourne J.K."/>
            <person name="Pfrender M.E."/>
            <person name="Gilbert D."/>
            <person name="Thomas W.K."/>
            <person name="Tucker A."/>
            <person name="Oakley T.H."/>
            <person name="Tokishita S."/>
            <person name="Aerts A."/>
            <person name="Arnold G.J."/>
            <person name="Basu M.K."/>
            <person name="Bauer D.J."/>
            <person name="Caceres C.E."/>
            <person name="Carmel L."/>
            <person name="Casola C."/>
            <person name="Choi J.H."/>
            <person name="Detter J.C."/>
            <person name="Dong Q."/>
            <person name="Dusheyko S."/>
            <person name="Eads B.D."/>
            <person name="Frohlich T."/>
            <person name="Geiler-Samerotte K.A."/>
            <person name="Gerlach D."/>
            <person name="Hatcher P."/>
            <person name="Jogdeo S."/>
            <person name="Krijgsveld J."/>
            <person name="Kriventseva E.V."/>
            <person name="Kultz D."/>
            <person name="Laforsch C."/>
            <person name="Lindquist E."/>
            <person name="Lopez J."/>
            <person name="Manak J.R."/>
            <person name="Muller J."/>
            <person name="Pangilinan J."/>
            <person name="Patwardhan R.P."/>
            <person name="Pitluck S."/>
            <person name="Pritham E.J."/>
            <person name="Rechtsteiner A."/>
            <person name="Rho M."/>
            <person name="Rogozin I.B."/>
            <person name="Sakarya O."/>
            <person name="Salamov A."/>
            <person name="Schaack S."/>
            <person name="Shapiro H."/>
            <person name="Shiga Y."/>
            <person name="Skalitzky C."/>
            <person name="Smith Z."/>
            <person name="Souvorov A."/>
            <person name="Sung W."/>
            <person name="Tang Z."/>
            <person name="Tsuchiya D."/>
            <person name="Tu H."/>
            <person name="Vos H."/>
            <person name="Wang M."/>
            <person name="Wolf Y.I."/>
            <person name="Yamagata H."/>
            <person name="Yamada T."/>
            <person name="Ye Y."/>
            <person name="Shaw J.R."/>
            <person name="Andrews J."/>
            <person name="Crease T.J."/>
            <person name="Tang H."/>
            <person name="Lucas S.M."/>
            <person name="Robertson H.M."/>
            <person name="Bork P."/>
            <person name="Koonin E.V."/>
            <person name="Zdobnov E.M."/>
            <person name="Grigoriev I.V."/>
            <person name="Lynch M."/>
            <person name="Boore J.L."/>
        </authorList>
    </citation>
    <scope>NUCLEOTIDE SEQUENCE [LARGE SCALE GENOMIC DNA]</scope>
</reference>